<dbReference type="OrthoDB" id="419598at2759"/>
<dbReference type="Proteomes" id="UP000244855">
    <property type="component" value="Unassembled WGS sequence"/>
</dbReference>
<proteinExistence type="predicted"/>
<accession>A0A2V1DXZ6</accession>
<sequence>MFAIVGAAGKVGYATSSALRKADMPVRAILRDAEKAPRLEEIGCEVVLADLLDSKALARAISGADIVQVILPPSPLADDPASHNPQTTSTRCHLFTNPIRLA</sequence>
<dbReference type="Gene3D" id="3.40.50.720">
    <property type="entry name" value="NAD(P)-binding Rossmann-like Domain"/>
    <property type="match status" value="1"/>
</dbReference>
<dbReference type="EMBL" id="KZ805336">
    <property type="protein sequence ID" value="PVI02969.1"/>
    <property type="molecule type" value="Genomic_DNA"/>
</dbReference>
<name>A0A2V1DXZ6_9PLEO</name>
<dbReference type="AlphaFoldDB" id="A0A2V1DXZ6"/>
<evidence type="ECO:0000313" key="2">
    <source>
        <dbReference type="EMBL" id="PVI02969.1"/>
    </source>
</evidence>
<gene>
    <name evidence="2" type="ORF">DM02DRAFT_726772</name>
</gene>
<dbReference type="STRING" id="97972.A0A2V1DXZ6"/>
<organism evidence="2 3">
    <name type="scientific">Periconia macrospinosa</name>
    <dbReference type="NCBI Taxonomy" id="97972"/>
    <lineage>
        <taxon>Eukaryota</taxon>
        <taxon>Fungi</taxon>
        <taxon>Dikarya</taxon>
        <taxon>Ascomycota</taxon>
        <taxon>Pezizomycotina</taxon>
        <taxon>Dothideomycetes</taxon>
        <taxon>Pleosporomycetidae</taxon>
        <taxon>Pleosporales</taxon>
        <taxon>Massarineae</taxon>
        <taxon>Periconiaceae</taxon>
        <taxon>Periconia</taxon>
    </lineage>
</organism>
<evidence type="ECO:0000259" key="1">
    <source>
        <dbReference type="Pfam" id="PF13460"/>
    </source>
</evidence>
<reference evidence="2 3" key="1">
    <citation type="journal article" date="2018" name="Sci. Rep.">
        <title>Comparative genomics provides insights into the lifestyle and reveals functional heterogeneity of dark septate endophytic fungi.</title>
        <authorList>
            <person name="Knapp D.G."/>
            <person name="Nemeth J.B."/>
            <person name="Barry K."/>
            <person name="Hainaut M."/>
            <person name="Henrissat B."/>
            <person name="Johnson J."/>
            <person name="Kuo A."/>
            <person name="Lim J.H.P."/>
            <person name="Lipzen A."/>
            <person name="Nolan M."/>
            <person name="Ohm R.A."/>
            <person name="Tamas L."/>
            <person name="Grigoriev I.V."/>
            <person name="Spatafora J.W."/>
            <person name="Nagy L.G."/>
            <person name="Kovacs G.M."/>
        </authorList>
    </citation>
    <scope>NUCLEOTIDE SEQUENCE [LARGE SCALE GENOMIC DNA]</scope>
    <source>
        <strain evidence="2 3">DSE2036</strain>
    </source>
</reference>
<keyword evidence="3" id="KW-1185">Reference proteome</keyword>
<protein>
    <recommendedName>
        <fullName evidence="1">NAD(P)-binding domain-containing protein</fullName>
    </recommendedName>
</protein>
<dbReference type="InterPro" id="IPR036291">
    <property type="entry name" value="NAD(P)-bd_dom_sf"/>
</dbReference>
<dbReference type="Pfam" id="PF13460">
    <property type="entry name" value="NAD_binding_10"/>
    <property type="match status" value="1"/>
</dbReference>
<evidence type="ECO:0000313" key="3">
    <source>
        <dbReference type="Proteomes" id="UP000244855"/>
    </source>
</evidence>
<dbReference type="SUPFAM" id="SSF51735">
    <property type="entry name" value="NAD(P)-binding Rossmann-fold domains"/>
    <property type="match status" value="1"/>
</dbReference>
<dbReference type="InterPro" id="IPR016040">
    <property type="entry name" value="NAD(P)-bd_dom"/>
</dbReference>
<feature type="domain" description="NAD(P)-binding" evidence="1">
    <location>
        <begin position="6"/>
        <end position="71"/>
    </location>
</feature>